<dbReference type="GO" id="GO:0009228">
    <property type="term" value="P:thiamine biosynthetic process"/>
    <property type="evidence" value="ECO:0007669"/>
    <property type="project" value="UniProtKB-KW"/>
</dbReference>
<keyword evidence="5" id="KW-1185">Reference proteome</keyword>
<gene>
    <name evidence="4" type="ORF">BI350_02470</name>
</gene>
<dbReference type="GO" id="GO:0005737">
    <property type="term" value="C:cytoplasm"/>
    <property type="evidence" value="ECO:0007669"/>
    <property type="project" value="TreeGrafter"/>
</dbReference>
<evidence type="ECO:0000259" key="3">
    <source>
        <dbReference type="Pfam" id="PF02581"/>
    </source>
</evidence>
<dbReference type="AlphaFoldDB" id="A0A1D8JD07"/>
<dbReference type="InterPro" id="IPR013785">
    <property type="entry name" value="Aldolase_TIM"/>
</dbReference>
<dbReference type="PANTHER" id="PTHR20857">
    <property type="entry name" value="THIAMINE-PHOSPHATE PYROPHOSPHORYLASE"/>
    <property type="match status" value="1"/>
</dbReference>
<dbReference type="InterPro" id="IPR022998">
    <property type="entry name" value="ThiamineP_synth_TenI"/>
</dbReference>
<name>A0A1D8JD07_9BACL</name>
<feature type="domain" description="Thiamine phosphate synthase/TenI" evidence="3">
    <location>
        <begin position="4"/>
        <end position="178"/>
    </location>
</feature>
<proteinExistence type="predicted"/>
<evidence type="ECO:0000313" key="4">
    <source>
        <dbReference type="EMBL" id="AOV06581.1"/>
    </source>
</evidence>
<evidence type="ECO:0000313" key="5">
    <source>
        <dbReference type="Proteomes" id="UP000185746"/>
    </source>
</evidence>
<dbReference type="Pfam" id="PF02581">
    <property type="entry name" value="TMP-TENI"/>
    <property type="match status" value="1"/>
</dbReference>
<dbReference type="EMBL" id="CP017560">
    <property type="protein sequence ID" value="AOV06581.1"/>
    <property type="molecule type" value="Genomic_DNA"/>
</dbReference>
<organism evidence="4 5">
    <name type="scientific">Sporosarcina ureilytica</name>
    <dbReference type="NCBI Taxonomy" id="298596"/>
    <lineage>
        <taxon>Bacteria</taxon>
        <taxon>Bacillati</taxon>
        <taxon>Bacillota</taxon>
        <taxon>Bacilli</taxon>
        <taxon>Bacillales</taxon>
        <taxon>Caryophanaceae</taxon>
        <taxon>Sporosarcina</taxon>
    </lineage>
</organism>
<dbReference type="PANTHER" id="PTHR20857:SF22">
    <property type="entry name" value="THIAZOLE TAUTOMERASE"/>
    <property type="match status" value="1"/>
</dbReference>
<dbReference type="CDD" id="cd00564">
    <property type="entry name" value="TMP_TenI"/>
    <property type="match status" value="1"/>
</dbReference>
<dbReference type="InterPro" id="IPR036206">
    <property type="entry name" value="ThiamineP_synth_sf"/>
</dbReference>
<evidence type="ECO:0000256" key="1">
    <source>
        <dbReference type="ARBA" id="ARBA00004948"/>
    </source>
</evidence>
<sequence>MKLIVVTNDRMPIDELIHTLLSIEPYIDAVILREKSKTDTEILKLIQKLKAVNFNVKKMIVHGNPTIASSEQIDKVQLPGGLSLPDLLRKYPALSFGKSIHSLEDAIAAEADGAETVLYGHLFKTNSKPGLQPRGTDDLRHIVSSLTIPVYAIGGILPSHIEQLREVGIAGVAVMSTIFESDHPKNIAKEYYDAIHT</sequence>
<dbReference type="KEGG" id="surl:BI350_02470"/>
<dbReference type="Proteomes" id="UP000185746">
    <property type="component" value="Chromosome"/>
</dbReference>
<evidence type="ECO:0000256" key="2">
    <source>
        <dbReference type="ARBA" id="ARBA00022977"/>
    </source>
</evidence>
<comment type="pathway">
    <text evidence="1">Cofactor biosynthesis; thiamine diphosphate biosynthesis.</text>
</comment>
<dbReference type="SUPFAM" id="SSF51391">
    <property type="entry name" value="Thiamin phosphate synthase"/>
    <property type="match status" value="1"/>
</dbReference>
<accession>A0A1D8JD07</accession>
<reference evidence="4 5" key="1">
    <citation type="submission" date="2016-09" db="EMBL/GenBank/DDBJ databases">
        <title>Complete genome sequence of the Lysinibacillus sphaericus LMG 22257, a specie of Bacillus with ureolytic activity that can effectively biodeposit calcium carbonate.</title>
        <authorList>
            <person name="Yan W."/>
        </authorList>
    </citation>
    <scope>NUCLEOTIDE SEQUENCE [LARGE SCALE GENOMIC DNA]</scope>
    <source>
        <strain evidence="4 5">LMG 22257</strain>
    </source>
</reference>
<dbReference type="GO" id="GO:0004789">
    <property type="term" value="F:thiamine-phosphate diphosphorylase activity"/>
    <property type="evidence" value="ECO:0007669"/>
    <property type="project" value="TreeGrafter"/>
</dbReference>
<keyword evidence="2" id="KW-0784">Thiamine biosynthesis</keyword>
<dbReference type="RefSeq" id="WP_075526689.1">
    <property type="nucleotide sequence ID" value="NZ_CP017560.1"/>
</dbReference>
<dbReference type="Gene3D" id="3.20.20.70">
    <property type="entry name" value="Aldolase class I"/>
    <property type="match status" value="1"/>
</dbReference>
<protein>
    <recommendedName>
        <fullName evidence="3">Thiamine phosphate synthase/TenI domain-containing protein</fullName>
    </recommendedName>
</protein>